<organism evidence="2 3">
    <name type="scientific">Monilinia laxa</name>
    <name type="common">Brown rot fungus</name>
    <name type="synonym">Sclerotinia laxa</name>
    <dbReference type="NCBI Taxonomy" id="61186"/>
    <lineage>
        <taxon>Eukaryota</taxon>
        <taxon>Fungi</taxon>
        <taxon>Dikarya</taxon>
        <taxon>Ascomycota</taxon>
        <taxon>Pezizomycotina</taxon>
        <taxon>Leotiomycetes</taxon>
        <taxon>Helotiales</taxon>
        <taxon>Sclerotiniaceae</taxon>
        <taxon>Monilinia</taxon>
    </lineage>
</organism>
<dbReference type="Proteomes" id="UP000326757">
    <property type="component" value="Unassembled WGS sequence"/>
</dbReference>
<evidence type="ECO:0000313" key="2">
    <source>
        <dbReference type="EMBL" id="KAB8294220.1"/>
    </source>
</evidence>
<evidence type="ECO:0000256" key="1">
    <source>
        <dbReference type="SAM" id="MobiDB-lite"/>
    </source>
</evidence>
<accession>A0A5N6JYX5</accession>
<dbReference type="OrthoDB" id="3500121at2759"/>
<sequence>MTENRDRYRKTQSPSPIHPFTPQDLEYARKEFPNEKLASRALEKWARDREWRDSRKWFWKDNYRYMCGSDAWYYDKKLLRCKKVRSEVDSKKYLISLDDPPTLSEIDQPKPASVRRLVANRSESQWALPREDPHHLLKFPQEILDSIFEFTLIDKNHKISPDVTTTNKQIAYKMHQTYTLDGERYTEEFHTESARYLQHLILSTIVAEQCYDSEGKYFVLRKVHRQAIDATLLRVCKSICTQATKMLYGGNVFKFTMTEIGKKGHSGMLIGDEIYPMAKEIHWRRWEEDFQTIVQNSIEEVESQAPVMSLAFHIYYDHFARFLHTIGLTKAAMIKNLHFDGIIQIHSCSSGSSCTERGSKCEKDLIGKLQLYIPLINKFCTNLQTLVINIREDVQVYEDNWDIDWADRRRRADLELRSLLENEIRELKTVRNLEIYKVESRQYDGTTISKMEAGEETEVWFKKRADRSLHEELEMAKSQKGVENMRIGEDGGIRSAETTPCMFWLK</sequence>
<comment type="caution">
    <text evidence="2">The sequence shown here is derived from an EMBL/GenBank/DDBJ whole genome shotgun (WGS) entry which is preliminary data.</text>
</comment>
<dbReference type="AlphaFoldDB" id="A0A5N6JYX5"/>
<protein>
    <submittedName>
        <fullName evidence="2">Uncharacterized protein</fullName>
    </submittedName>
</protein>
<dbReference type="EMBL" id="VIGI01000011">
    <property type="protein sequence ID" value="KAB8294220.1"/>
    <property type="molecule type" value="Genomic_DNA"/>
</dbReference>
<evidence type="ECO:0000313" key="3">
    <source>
        <dbReference type="Proteomes" id="UP000326757"/>
    </source>
</evidence>
<name>A0A5N6JYX5_MONLA</name>
<feature type="region of interest" description="Disordered" evidence="1">
    <location>
        <begin position="1"/>
        <end position="20"/>
    </location>
</feature>
<keyword evidence="3" id="KW-1185">Reference proteome</keyword>
<gene>
    <name evidence="2" type="ORF">EYC80_009653</name>
</gene>
<reference evidence="2 3" key="1">
    <citation type="submission" date="2019-06" db="EMBL/GenBank/DDBJ databases">
        <title>Genome Sequence of the Brown Rot Fungal Pathogen Monilinia laxa.</title>
        <authorList>
            <person name="De Miccolis Angelini R.M."/>
            <person name="Landi L."/>
            <person name="Abate D."/>
            <person name="Pollastro S."/>
            <person name="Romanazzi G."/>
            <person name="Faretra F."/>
        </authorList>
    </citation>
    <scope>NUCLEOTIDE SEQUENCE [LARGE SCALE GENOMIC DNA]</scope>
    <source>
        <strain evidence="2 3">Mlax316</strain>
    </source>
</reference>
<proteinExistence type="predicted"/>